<dbReference type="RefSeq" id="XP_067519359.1">
    <property type="nucleotide sequence ID" value="XM_067663258.1"/>
</dbReference>
<keyword evidence="2" id="KW-1185">Reference proteome</keyword>
<proteinExistence type="predicted"/>
<dbReference type="AlphaFoldDB" id="I1C683"/>
<sequence>MYQVPSTFWAKCCLLLSQATVEGHIGESNQLHPLVAFTMFLTFEARCYVVDGREHSKRLKQRYDDEAEHEDTVTEAVTPIEEPSKITNTTSSMIDLQAMQFVDIYKERTSSQRMNWKRCYDQGVKESKLTRYATISSLRVTYNEYKKRK</sequence>
<name>I1C683_RHIO9</name>
<protein>
    <submittedName>
        <fullName evidence="1">Uncharacterized protein</fullName>
    </submittedName>
</protein>
<dbReference type="InParanoid" id="I1C683"/>
<dbReference type="VEuPathDB" id="FungiDB:RO3G_08668"/>
<reference evidence="1 2" key="1">
    <citation type="journal article" date="2009" name="PLoS Genet.">
        <title>Genomic analysis of the basal lineage fungus Rhizopus oryzae reveals a whole-genome duplication.</title>
        <authorList>
            <person name="Ma L.-J."/>
            <person name="Ibrahim A.S."/>
            <person name="Skory C."/>
            <person name="Grabherr M.G."/>
            <person name="Burger G."/>
            <person name="Butler M."/>
            <person name="Elias M."/>
            <person name="Idnurm A."/>
            <person name="Lang B.F."/>
            <person name="Sone T."/>
            <person name="Abe A."/>
            <person name="Calvo S.E."/>
            <person name="Corrochano L.M."/>
            <person name="Engels R."/>
            <person name="Fu J."/>
            <person name="Hansberg W."/>
            <person name="Kim J.-M."/>
            <person name="Kodira C.D."/>
            <person name="Koehrsen M.J."/>
            <person name="Liu B."/>
            <person name="Miranda-Saavedra D."/>
            <person name="O'Leary S."/>
            <person name="Ortiz-Castellanos L."/>
            <person name="Poulter R."/>
            <person name="Rodriguez-Romero J."/>
            <person name="Ruiz-Herrera J."/>
            <person name="Shen Y.-Q."/>
            <person name="Zeng Q."/>
            <person name="Galagan J."/>
            <person name="Birren B.W."/>
            <person name="Cuomo C.A."/>
            <person name="Wickes B.L."/>
        </authorList>
    </citation>
    <scope>NUCLEOTIDE SEQUENCE [LARGE SCALE GENOMIC DNA]</scope>
    <source>
        <strain evidence="2">RA 99-880 / ATCC MYA-4621 / FGSC 9543 / NRRL 43880</strain>
    </source>
</reference>
<dbReference type="GeneID" id="93615639"/>
<accession>I1C683</accession>
<evidence type="ECO:0000313" key="2">
    <source>
        <dbReference type="Proteomes" id="UP000009138"/>
    </source>
</evidence>
<dbReference type="EMBL" id="CH476737">
    <property type="protein sequence ID" value="EIE83963.1"/>
    <property type="molecule type" value="Genomic_DNA"/>
</dbReference>
<evidence type="ECO:0000313" key="1">
    <source>
        <dbReference type="EMBL" id="EIE83963.1"/>
    </source>
</evidence>
<dbReference type="Proteomes" id="UP000009138">
    <property type="component" value="Unassembled WGS sequence"/>
</dbReference>
<gene>
    <name evidence="1" type="ORF">RO3G_08668</name>
</gene>
<organism evidence="1 2">
    <name type="scientific">Rhizopus delemar (strain RA 99-880 / ATCC MYA-4621 / FGSC 9543 / NRRL 43880)</name>
    <name type="common">Mucormycosis agent</name>
    <name type="synonym">Rhizopus arrhizus var. delemar</name>
    <dbReference type="NCBI Taxonomy" id="246409"/>
    <lineage>
        <taxon>Eukaryota</taxon>
        <taxon>Fungi</taxon>
        <taxon>Fungi incertae sedis</taxon>
        <taxon>Mucoromycota</taxon>
        <taxon>Mucoromycotina</taxon>
        <taxon>Mucoromycetes</taxon>
        <taxon>Mucorales</taxon>
        <taxon>Mucorineae</taxon>
        <taxon>Rhizopodaceae</taxon>
        <taxon>Rhizopus</taxon>
    </lineage>
</organism>